<dbReference type="AlphaFoldDB" id="I3XQ48"/>
<dbReference type="OrthoDB" id="14917at2157"/>
<proteinExistence type="predicted"/>
<dbReference type="InterPro" id="IPR052738">
    <property type="entry name" value="ABC-Tungstate_binding"/>
</dbReference>
<keyword evidence="3" id="KW-1185">Reference proteome</keyword>
<dbReference type="SUPFAM" id="SSF53850">
    <property type="entry name" value="Periplasmic binding protein-like II"/>
    <property type="match status" value="1"/>
</dbReference>
<evidence type="ECO:0000313" key="3">
    <source>
        <dbReference type="Proteomes" id="UP000006175"/>
    </source>
</evidence>
<gene>
    <name evidence="2" type="ORF">Desfe_0161</name>
</gene>
<accession>I3XQ48</accession>
<dbReference type="PANTHER" id="PTHR37945:SF1">
    <property type="entry name" value="EXTRACELLULAR TUNGSTATE BINDING PROTEIN"/>
    <property type="match status" value="1"/>
</dbReference>
<feature type="domain" description="PBP" evidence="1">
    <location>
        <begin position="28"/>
        <end position="259"/>
    </location>
</feature>
<evidence type="ECO:0000313" key="2">
    <source>
        <dbReference type="EMBL" id="AFL66072.1"/>
    </source>
</evidence>
<protein>
    <submittedName>
        <fullName evidence="2">ABC-type tungstate transport system, permease component, TupB</fullName>
    </submittedName>
</protein>
<dbReference type="Proteomes" id="UP000006175">
    <property type="component" value="Chromosome"/>
</dbReference>
<dbReference type="RefSeq" id="WP_014766976.1">
    <property type="nucleotide sequence ID" value="NC_018001.1"/>
</dbReference>
<evidence type="ECO:0000259" key="1">
    <source>
        <dbReference type="Pfam" id="PF12849"/>
    </source>
</evidence>
<sequence length="297" mass="32981" precursor="true">MRKTIIIALIALVLVVAISFFIFNQSTTIVKVYVSTTTSLYETGLLDYLTSKFTQKYPGVNITFLVVGSGEALERAERGDACVTLVHAPSLEVKYLINNTIYNHTIFAYNYFIIVGPGTDPANVSRAGNTVEAFRRIYEAAERGLTVFISRGDKSGTNVKELQLWNLTGVNPSGKNWYKNCGCGMSNALIMANELNGYTLSDISTFLKLKKNGQIPYLEVLFQNSSELINIYSAYLSSKCSGEELKYGRLFIEFLASSEGQNYISTYGLQEYGKPLFNPVDGKEQELADIWSALSRS</sequence>
<dbReference type="eggNOG" id="arCOG00229">
    <property type="taxonomic scope" value="Archaea"/>
</dbReference>
<dbReference type="Pfam" id="PF12849">
    <property type="entry name" value="PBP_like_2"/>
    <property type="match status" value="1"/>
</dbReference>
<dbReference type="InterPro" id="IPR024370">
    <property type="entry name" value="PBP_domain"/>
</dbReference>
<dbReference type="Gene3D" id="3.40.190.10">
    <property type="entry name" value="Periplasmic binding protein-like II"/>
    <property type="match status" value="2"/>
</dbReference>
<dbReference type="HOGENOM" id="CLU_061511_0_0_2"/>
<dbReference type="EMBL" id="CP003321">
    <property type="protein sequence ID" value="AFL66072.1"/>
    <property type="molecule type" value="Genomic_DNA"/>
</dbReference>
<dbReference type="KEGG" id="dfd:Desfe_0161"/>
<dbReference type="PANTHER" id="PTHR37945">
    <property type="entry name" value="EXTRACELLULAR TUNGSTATE BINDING PROTEIN"/>
    <property type="match status" value="1"/>
</dbReference>
<name>I3XQ48_DESAM</name>
<reference evidence="2 3" key="1">
    <citation type="journal article" date="2012" name="J. Bacteriol.">
        <title>Complete Genome Sequence of Desulfurococcus fermentans, a Hyperthermophilic Cellulolytic Crenarchaeon Isolated from a Freshwater Hot Spring in Kamchatka, Russia.</title>
        <authorList>
            <person name="Susanti D."/>
            <person name="Johnson E.F."/>
            <person name="Rodriguez J.R."/>
            <person name="Anderson I."/>
            <person name="Perevalova A.A."/>
            <person name="Kyrpides N."/>
            <person name="Lucas S."/>
            <person name="Han J."/>
            <person name="Lapidus A."/>
            <person name="Cheng J.F."/>
            <person name="Goodwin L."/>
            <person name="Pitluck S."/>
            <person name="Mavrommatis K."/>
            <person name="Peters L."/>
            <person name="Land M.L."/>
            <person name="Hauser L."/>
            <person name="Gopalan V."/>
            <person name="Chan P.P."/>
            <person name="Lowe T.M."/>
            <person name="Atomi H."/>
            <person name="Bonch-Osmolovskaya E.A."/>
            <person name="Woyke T."/>
            <person name="Mukhopadhyay B."/>
        </authorList>
    </citation>
    <scope>NUCLEOTIDE SEQUENCE [LARGE SCALE GENOMIC DNA]</scope>
    <source>
        <strain evidence="2 3">DSM 16532</strain>
    </source>
</reference>
<dbReference type="GeneID" id="13062494"/>
<organism evidence="2 3">
    <name type="scientific">Desulfurococcus amylolyticus DSM 16532</name>
    <dbReference type="NCBI Taxonomy" id="768672"/>
    <lineage>
        <taxon>Archaea</taxon>
        <taxon>Thermoproteota</taxon>
        <taxon>Thermoprotei</taxon>
        <taxon>Desulfurococcales</taxon>
        <taxon>Desulfurococcaceae</taxon>
        <taxon>Desulfurococcus</taxon>
    </lineage>
</organism>